<name>A0ABT9ZEI8_9BACI</name>
<dbReference type="InterPro" id="IPR011527">
    <property type="entry name" value="ABC1_TM_dom"/>
</dbReference>
<organism evidence="7 8">
    <name type="scientific">Metabacillus malikii</name>
    <dbReference type="NCBI Taxonomy" id="1504265"/>
    <lineage>
        <taxon>Bacteria</taxon>
        <taxon>Bacillati</taxon>
        <taxon>Bacillota</taxon>
        <taxon>Bacilli</taxon>
        <taxon>Bacillales</taxon>
        <taxon>Bacillaceae</taxon>
        <taxon>Metabacillus</taxon>
    </lineage>
</organism>
<evidence type="ECO:0000256" key="2">
    <source>
        <dbReference type="ARBA" id="ARBA00022692"/>
    </source>
</evidence>
<keyword evidence="8" id="KW-1185">Reference proteome</keyword>
<evidence type="ECO:0000259" key="6">
    <source>
        <dbReference type="PROSITE" id="PS50929"/>
    </source>
</evidence>
<dbReference type="EMBL" id="JAUSUD010000006">
    <property type="protein sequence ID" value="MDQ0230430.1"/>
    <property type="molecule type" value="Genomic_DNA"/>
</dbReference>
<keyword evidence="2 5" id="KW-0812">Transmembrane</keyword>
<comment type="caution">
    <text evidence="7">The sequence shown here is derived from an EMBL/GenBank/DDBJ whole genome shotgun (WGS) entry which is preliminary data.</text>
</comment>
<accession>A0ABT9ZEI8</accession>
<evidence type="ECO:0000313" key="8">
    <source>
        <dbReference type="Proteomes" id="UP001234495"/>
    </source>
</evidence>
<sequence>MLIGYGGVRVASGTISPGSLIAIIIYMFQIVLPFSHIATRLPHFKKRWVQQTEFNKY</sequence>
<feature type="transmembrane region" description="Helical" evidence="5">
    <location>
        <begin position="20"/>
        <end position="38"/>
    </location>
</feature>
<feature type="domain" description="ABC transmembrane type-1" evidence="6">
    <location>
        <begin position="1"/>
        <end position="46"/>
    </location>
</feature>
<evidence type="ECO:0000256" key="1">
    <source>
        <dbReference type="ARBA" id="ARBA00004651"/>
    </source>
</evidence>
<evidence type="ECO:0000313" key="7">
    <source>
        <dbReference type="EMBL" id="MDQ0230430.1"/>
    </source>
</evidence>
<evidence type="ECO:0000256" key="3">
    <source>
        <dbReference type="ARBA" id="ARBA00022989"/>
    </source>
</evidence>
<keyword evidence="4 5" id="KW-0472">Membrane</keyword>
<evidence type="ECO:0000256" key="4">
    <source>
        <dbReference type="ARBA" id="ARBA00023136"/>
    </source>
</evidence>
<dbReference type="PROSITE" id="PS50929">
    <property type="entry name" value="ABC_TM1F"/>
    <property type="match status" value="1"/>
</dbReference>
<keyword evidence="3 5" id="KW-1133">Transmembrane helix</keyword>
<reference evidence="7 8" key="1">
    <citation type="submission" date="2023-07" db="EMBL/GenBank/DDBJ databases">
        <title>Genomic Encyclopedia of Type Strains, Phase IV (KMG-IV): sequencing the most valuable type-strain genomes for metagenomic binning, comparative biology and taxonomic classification.</title>
        <authorList>
            <person name="Goeker M."/>
        </authorList>
    </citation>
    <scope>NUCLEOTIDE SEQUENCE [LARGE SCALE GENOMIC DNA]</scope>
    <source>
        <strain evidence="7 8">DSM 29005</strain>
    </source>
</reference>
<comment type="subcellular location">
    <subcellularLocation>
        <location evidence="1">Cell membrane</location>
        <topology evidence="1">Multi-pass membrane protein</topology>
    </subcellularLocation>
</comment>
<dbReference type="Proteomes" id="UP001234495">
    <property type="component" value="Unassembled WGS sequence"/>
</dbReference>
<evidence type="ECO:0000256" key="5">
    <source>
        <dbReference type="SAM" id="Phobius"/>
    </source>
</evidence>
<gene>
    <name evidence="7" type="ORF">J2S19_001686</name>
</gene>
<dbReference type="Gene3D" id="1.20.1560.10">
    <property type="entry name" value="ABC transporter type 1, transmembrane domain"/>
    <property type="match status" value="1"/>
</dbReference>
<protein>
    <submittedName>
        <fullName evidence="7">ABC-type bacteriocin/lantibiotic exporter with double-glycine peptidase domain</fullName>
    </submittedName>
</protein>
<proteinExistence type="predicted"/>
<dbReference type="SUPFAM" id="SSF90123">
    <property type="entry name" value="ABC transporter transmembrane region"/>
    <property type="match status" value="1"/>
</dbReference>
<dbReference type="InterPro" id="IPR036640">
    <property type="entry name" value="ABC1_TM_sf"/>
</dbReference>